<protein>
    <submittedName>
        <fullName evidence="3">Tripartite tricarboxylate transporter substrate binding protein</fullName>
    </submittedName>
</protein>
<dbReference type="PANTHER" id="PTHR42928">
    <property type="entry name" value="TRICARBOXYLATE-BINDING PROTEIN"/>
    <property type="match status" value="1"/>
</dbReference>
<dbReference type="Gene3D" id="3.40.190.10">
    <property type="entry name" value="Periplasmic binding protein-like II"/>
    <property type="match status" value="1"/>
</dbReference>
<keyword evidence="4" id="KW-1185">Reference proteome</keyword>
<reference evidence="4" key="1">
    <citation type="submission" date="2018-07" db="EMBL/GenBank/DDBJ databases">
        <authorList>
            <person name="Liu B.-T."/>
            <person name="Du Z."/>
        </authorList>
    </citation>
    <scope>NUCLEOTIDE SEQUENCE [LARGE SCALE GENOMIC DNA]</scope>
    <source>
        <strain evidence="4">XYN52</strain>
    </source>
</reference>
<evidence type="ECO:0000256" key="1">
    <source>
        <dbReference type="ARBA" id="ARBA00006987"/>
    </source>
</evidence>
<evidence type="ECO:0000313" key="3">
    <source>
        <dbReference type="EMBL" id="RDE07890.1"/>
    </source>
</evidence>
<dbReference type="PANTHER" id="PTHR42928:SF5">
    <property type="entry name" value="BLR1237 PROTEIN"/>
    <property type="match status" value="1"/>
</dbReference>
<name>A0A369W3G1_9HYPH</name>
<dbReference type="EMBL" id="QQNH01000030">
    <property type="protein sequence ID" value="RDE07890.1"/>
    <property type="molecule type" value="Genomic_DNA"/>
</dbReference>
<feature type="signal peptide" evidence="2">
    <location>
        <begin position="1"/>
        <end position="21"/>
    </location>
</feature>
<comment type="caution">
    <text evidence="3">The sequence shown here is derived from an EMBL/GenBank/DDBJ whole genome shotgun (WGS) entry which is preliminary data.</text>
</comment>
<dbReference type="RefSeq" id="WP_114646894.1">
    <property type="nucleotide sequence ID" value="NZ_QQNH01000030.1"/>
</dbReference>
<dbReference type="CDD" id="cd07012">
    <property type="entry name" value="PBP2_Bug_TTT"/>
    <property type="match status" value="1"/>
</dbReference>
<dbReference type="InterPro" id="IPR042100">
    <property type="entry name" value="Bug_dom1"/>
</dbReference>
<feature type="chain" id="PRO_5016902141" evidence="2">
    <location>
        <begin position="22"/>
        <end position="321"/>
    </location>
</feature>
<dbReference type="InterPro" id="IPR005064">
    <property type="entry name" value="BUG"/>
</dbReference>
<comment type="similarity">
    <text evidence="1">Belongs to the UPF0065 (bug) family.</text>
</comment>
<dbReference type="Proteomes" id="UP000253759">
    <property type="component" value="Unassembled WGS sequence"/>
</dbReference>
<dbReference type="PIRSF" id="PIRSF017082">
    <property type="entry name" value="YflP"/>
    <property type="match status" value="1"/>
</dbReference>
<proteinExistence type="inferred from homology"/>
<sequence length="321" mass="34135">MNKRISLVVAFCMLGGMTASAVAQVNLPCGSARLVVASNPGGNSDAIGRVVAEAVNRNSPAVPLQVVNIGGQATMRGSIEVADARPDGCTLLINHQSLILSHLTAQGPVTYSNLVPVARLTQDYSIVNGASGAPFDDAQSFLDYARAHPEEILTGASLGGTSHISLLLLSELAGIELKYVSYNGLQERITAMLGNHIQLSEADIGVSARYSASGDFKPLIALSEDRIPQLPEIPTARELGYDVVFGLAHGIYLPAETPDEIRDYYANLFEVALSDPQLLAQFEANGTAISFLAPDEYEAALTVEFNAYKLLLENMGMLDMP</sequence>
<organism evidence="3 4">
    <name type="scientific">Pelagibacterium lacus</name>
    <dbReference type="NCBI Taxonomy" id="2282655"/>
    <lineage>
        <taxon>Bacteria</taxon>
        <taxon>Pseudomonadati</taxon>
        <taxon>Pseudomonadota</taxon>
        <taxon>Alphaproteobacteria</taxon>
        <taxon>Hyphomicrobiales</taxon>
        <taxon>Devosiaceae</taxon>
        <taxon>Pelagibacterium</taxon>
    </lineage>
</organism>
<dbReference type="OrthoDB" id="7375033at2"/>
<evidence type="ECO:0000313" key="4">
    <source>
        <dbReference type="Proteomes" id="UP000253759"/>
    </source>
</evidence>
<accession>A0A369W3G1</accession>
<keyword evidence="2" id="KW-0732">Signal</keyword>
<dbReference type="Gene3D" id="3.40.190.150">
    <property type="entry name" value="Bordetella uptake gene, domain 1"/>
    <property type="match status" value="1"/>
</dbReference>
<dbReference type="Pfam" id="PF03401">
    <property type="entry name" value="TctC"/>
    <property type="match status" value="1"/>
</dbReference>
<dbReference type="AlphaFoldDB" id="A0A369W3G1"/>
<evidence type="ECO:0000256" key="2">
    <source>
        <dbReference type="SAM" id="SignalP"/>
    </source>
</evidence>
<gene>
    <name evidence="3" type="ORF">DVH29_14405</name>
</gene>